<dbReference type="Proteomes" id="UP000053398">
    <property type="component" value="Unassembled WGS sequence"/>
</dbReference>
<dbReference type="GO" id="GO:0050660">
    <property type="term" value="F:flavin adenine dinucleotide binding"/>
    <property type="evidence" value="ECO:0007669"/>
    <property type="project" value="TreeGrafter"/>
</dbReference>
<dbReference type="SUPFAM" id="SSF55424">
    <property type="entry name" value="FAD/NAD-linked reductases, dimerisation (C-terminal) domain"/>
    <property type="match status" value="1"/>
</dbReference>
<feature type="binding site" evidence="6">
    <location>
        <position position="57"/>
    </location>
    <ligand>
        <name>FAD</name>
        <dbReference type="ChEBI" id="CHEBI:57692"/>
    </ligand>
</feature>
<comment type="cofactor">
    <cofactor evidence="6">
        <name>FAD</name>
        <dbReference type="ChEBI" id="CHEBI:57692"/>
    </cofactor>
    <text evidence="6">Binds 1 FAD per subunit.</text>
</comment>
<evidence type="ECO:0000256" key="4">
    <source>
        <dbReference type="ARBA" id="ARBA00023002"/>
    </source>
</evidence>
<comment type="caution">
    <text evidence="10">The sequence shown here is derived from an EMBL/GenBank/DDBJ whole genome shotgun (WGS) entry which is preliminary data.</text>
</comment>
<dbReference type="PANTHER" id="PTHR43014">
    <property type="entry name" value="MERCURIC REDUCTASE"/>
    <property type="match status" value="1"/>
</dbReference>
<organism evidence="10 11">
    <name type="scientific">Streptomyces corchorusii</name>
    <name type="common">Streptomyces chibaensis</name>
    <dbReference type="NCBI Taxonomy" id="1903"/>
    <lineage>
        <taxon>Bacteria</taxon>
        <taxon>Bacillati</taxon>
        <taxon>Actinomycetota</taxon>
        <taxon>Actinomycetes</taxon>
        <taxon>Kitasatosporales</taxon>
        <taxon>Streptomycetaceae</taxon>
        <taxon>Streptomyces</taxon>
    </lineage>
</organism>
<dbReference type="Gene3D" id="3.50.50.60">
    <property type="entry name" value="FAD/NAD(P)-binding domain"/>
    <property type="match status" value="2"/>
</dbReference>
<dbReference type="GO" id="GO:0003955">
    <property type="term" value="F:NAD(P)H dehydrogenase (quinone) activity"/>
    <property type="evidence" value="ECO:0007669"/>
    <property type="project" value="TreeGrafter"/>
</dbReference>
<dbReference type="PRINTS" id="PR00368">
    <property type="entry name" value="FADPNR"/>
</dbReference>
<dbReference type="FunFam" id="3.30.390.30:FF:000001">
    <property type="entry name" value="Dihydrolipoyl dehydrogenase"/>
    <property type="match status" value="1"/>
</dbReference>
<evidence type="ECO:0000313" key="11">
    <source>
        <dbReference type="Proteomes" id="UP000053398"/>
    </source>
</evidence>
<feature type="disulfide bond" description="Redox-active" evidence="7">
    <location>
        <begin position="48"/>
        <end position="53"/>
    </location>
</feature>
<dbReference type="SUPFAM" id="SSF51905">
    <property type="entry name" value="FAD/NAD(P)-binding domain"/>
    <property type="match status" value="1"/>
</dbReference>
<comment type="similarity">
    <text evidence="1">Belongs to the class-I pyridine nucleotide-disulfide oxidoreductase family.</text>
</comment>
<evidence type="ECO:0000256" key="6">
    <source>
        <dbReference type="PIRSR" id="PIRSR000350-3"/>
    </source>
</evidence>
<reference evidence="10 11" key="1">
    <citation type="submission" date="2015-10" db="EMBL/GenBank/DDBJ databases">
        <title>Draft genome sequence of Streptomyces corchorusii DSM 40340, type strain for the species Streptomyces corchorusii.</title>
        <authorList>
            <person name="Ruckert C."/>
            <person name="Winkler A."/>
            <person name="Kalinowski J."/>
            <person name="Kampfer P."/>
            <person name="Glaeser S."/>
        </authorList>
    </citation>
    <scope>NUCLEOTIDE SEQUENCE [LARGE SCALE GENOMIC DNA]</scope>
    <source>
        <strain evidence="10 11">DSM 40340</strain>
    </source>
</reference>
<feature type="binding site" evidence="6">
    <location>
        <position position="273"/>
    </location>
    <ligand>
        <name>NAD(+)</name>
        <dbReference type="ChEBI" id="CHEBI:57540"/>
    </ligand>
</feature>
<evidence type="ECO:0000256" key="5">
    <source>
        <dbReference type="PIRSR" id="PIRSR000350-2"/>
    </source>
</evidence>
<dbReference type="InterPro" id="IPR004099">
    <property type="entry name" value="Pyr_nucl-diS_OxRdtase_dimer"/>
</dbReference>
<gene>
    <name evidence="10" type="ORF">AQJ11_34815</name>
</gene>
<evidence type="ECO:0000259" key="8">
    <source>
        <dbReference type="Pfam" id="PF02852"/>
    </source>
</evidence>
<evidence type="ECO:0000256" key="1">
    <source>
        <dbReference type="ARBA" id="ARBA00007532"/>
    </source>
</evidence>
<feature type="binding site" evidence="6">
    <location>
        <begin position="186"/>
        <end position="193"/>
    </location>
    <ligand>
        <name>NAD(+)</name>
        <dbReference type="ChEBI" id="CHEBI:57540"/>
    </ligand>
</feature>
<keyword evidence="11" id="KW-1185">Reference proteome</keyword>
<evidence type="ECO:0000313" key="10">
    <source>
        <dbReference type="EMBL" id="KUN18243.1"/>
    </source>
</evidence>
<dbReference type="PANTHER" id="PTHR43014:SF2">
    <property type="entry name" value="MERCURIC REDUCTASE"/>
    <property type="match status" value="1"/>
</dbReference>
<evidence type="ECO:0000259" key="9">
    <source>
        <dbReference type="Pfam" id="PF07992"/>
    </source>
</evidence>
<keyword evidence="3 6" id="KW-0274">FAD</keyword>
<dbReference type="InterPro" id="IPR036188">
    <property type="entry name" value="FAD/NAD-bd_sf"/>
</dbReference>
<evidence type="ECO:0000256" key="7">
    <source>
        <dbReference type="PIRSR" id="PIRSR000350-4"/>
    </source>
</evidence>
<feature type="binding site" evidence="6">
    <location>
        <position position="209"/>
    </location>
    <ligand>
        <name>NAD(+)</name>
        <dbReference type="ChEBI" id="CHEBI:57540"/>
    </ligand>
</feature>
<dbReference type="EMBL" id="LMWP01000044">
    <property type="protein sequence ID" value="KUN18243.1"/>
    <property type="molecule type" value="Genomic_DNA"/>
</dbReference>
<evidence type="ECO:0000256" key="3">
    <source>
        <dbReference type="ARBA" id="ARBA00022827"/>
    </source>
</evidence>
<feature type="domain" description="Pyridine nucleotide-disulphide oxidoreductase dimerisation" evidence="8">
    <location>
        <begin position="348"/>
        <end position="453"/>
    </location>
</feature>
<dbReference type="RefSeq" id="WP_059265905.1">
    <property type="nucleotide sequence ID" value="NZ_KQ948367.1"/>
</dbReference>
<proteinExistence type="inferred from homology"/>
<dbReference type="AlphaFoldDB" id="A0A101PVQ1"/>
<feature type="domain" description="FAD/NAD(P)-binding" evidence="9">
    <location>
        <begin position="12"/>
        <end position="326"/>
    </location>
</feature>
<dbReference type="InterPro" id="IPR016156">
    <property type="entry name" value="FAD/NAD-linked_Rdtase_dimer_sf"/>
</dbReference>
<evidence type="ECO:0000256" key="2">
    <source>
        <dbReference type="ARBA" id="ARBA00022630"/>
    </source>
</evidence>
<feature type="binding site" evidence="6">
    <location>
        <position position="314"/>
    </location>
    <ligand>
        <name>FAD</name>
        <dbReference type="ChEBI" id="CHEBI:57692"/>
    </ligand>
</feature>
<dbReference type="PRINTS" id="PR00411">
    <property type="entry name" value="PNDRDTASEI"/>
</dbReference>
<keyword evidence="4" id="KW-0560">Oxidoreductase</keyword>
<keyword evidence="6" id="KW-0520">NAD</keyword>
<dbReference type="InterPro" id="IPR001100">
    <property type="entry name" value="Pyr_nuc-diS_OxRdtase"/>
</dbReference>
<dbReference type="Gene3D" id="3.30.390.30">
    <property type="match status" value="1"/>
</dbReference>
<dbReference type="InterPro" id="IPR023753">
    <property type="entry name" value="FAD/NAD-binding_dom"/>
</dbReference>
<keyword evidence="6" id="KW-0547">Nucleotide-binding</keyword>
<sequence length="462" mass="49844">MNAAEELVEDVDLLVVGGGKAGKTLAMDTARAGGRVVMVERGMIGGTCINVACIPTKTLVTSARLARRAGSAESLGLRLGTPRVDLELLRAHKDGVVSDMVELNHRQFLDSGMDFVLGTARFVAERTVEIHLNDGGRRVVRGTDVVINTGTTPHIAAIPGLAEAEPLTSESIMDLRRVPDRLLVLGGGYVGLEFAHMFAAFGSRVTVLERGPHLLRSEDRDIATALAEYLREDGVELIADVTVKEVVRERQTVRVLLEDGRTLTADDILAATGRDPVTRDLGLEAAGVRTDDRGFVRVDDRLATDAPHTWAVGDVAGSPQFTHVSLDDYRIVKANIAGGARSTAGRLVPWNLFTDPELARVGLTEEQARATGRPIRVAKLPVKAIPRARTLRDTRGLWKAVVDRDTEQILGAALLGPESAEVLSVVQTAMWAEMPFTRLRDGMIAHPTMAEGLNALFASWVD</sequence>
<protein>
    <submittedName>
        <fullName evidence="10">Mercuric reductase</fullName>
    </submittedName>
</protein>
<accession>A0A101PVQ1</accession>
<keyword evidence="2" id="KW-0285">Flavoprotein</keyword>
<feature type="active site" description="Proton acceptor" evidence="5">
    <location>
        <position position="446"/>
    </location>
</feature>
<dbReference type="Pfam" id="PF07992">
    <property type="entry name" value="Pyr_redox_2"/>
    <property type="match status" value="1"/>
</dbReference>
<dbReference type="PIRSF" id="PIRSF000350">
    <property type="entry name" value="Mercury_reductase_MerA"/>
    <property type="match status" value="1"/>
</dbReference>
<name>A0A101PVQ1_STRCK</name>
<dbReference type="Pfam" id="PF02852">
    <property type="entry name" value="Pyr_redox_dim"/>
    <property type="match status" value="1"/>
</dbReference>